<evidence type="ECO:0000256" key="1">
    <source>
        <dbReference type="ARBA" id="ARBA00002579"/>
    </source>
</evidence>
<proteinExistence type="inferred from homology"/>
<dbReference type="InterPro" id="IPR003439">
    <property type="entry name" value="ABC_transporter-like_ATP-bd"/>
</dbReference>
<dbReference type="FunFam" id="3.40.50.300:FF:000056">
    <property type="entry name" value="Cell division ATP-binding protein FtsE"/>
    <property type="match status" value="1"/>
</dbReference>
<evidence type="ECO:0000313" key="12">
    <source>
        <dbReference type="EMBL" id="QKE92108.1"/>
    </source>
</evidence>
<evidence type="ECO:0000256" key="7">
    <source>
        <dbReference type="ARBA" id="ARBA00022840"/>
    </source>
</evidence>
<dbReference type="Proteomes" id="UP000500767">
    <property type="component" value="Chromosome"/>
</dbReference>
<dbReference type="SMART" id="SM00382">
    <property type="entry name" value="AAA"/>
    <property type="match status" value="1"/>
</dbReference>
<dbReference type="PANTHER" id="PTHR43166">
    <property type="entry name" value="AMINO ACID IMPORT ATP-BINDING PROTEIN"/>
    <property type="match status" value="1"/>
</dbReference>
<keyword evidence="9" id="KW-0029">Amino-acid transport</keyword>
<evidence type="ECO:0000256" key="5">
    <source>
        <dbReference type="ARBA" id="ARBA00022475"/>
    </source>
</evidence>
<evidence type="ECO:0000256" key="10">
    <source>
        <dbReference type="ARBA" id="ARBA00023136"/>
    </source>
</evidence>
<dbReference type="EMBL" id="CP053708">
    <property type="protein sequence ID" value="QKE92108.1"/>
    <property type="molecule type" value="Genomic_DNA"/>
</dbReference>
<dbReference type="InterPro" id="IPR017871">
    <property type="entry name" value="ABC_transporter-like_CS"/>
</dbReference>
<comment type="function">
    <text evidence="1">Part of the ABC transporter FtsEX involved in cellular division. Important for assembly or stability of the septal ring.</text>
</comment>
<evidence type="ECO:0000256" key="2">
    <source>
        <dbReference type="ARBA" id="ARBA00005417"/>
    </source>
</evidence>
<name>A0A6M8HUU2_9PROT</name>
<keyword evidence="10" id="KW-0472">Membrane</keyword>
<feature type="domain" description="ABC transporter" evidence="11">
    <location>
        <begin position="8"/>
        <end position="243"/>
    </location>
</feature>
<protein>
    <recommendedName>
        <fullName evidence="3">Cell division ATP-binding protein FtsE</fullName>
    </recommendedName>
</protein>
<dbReference type="GO" id="GO:0016887">
    <property type="term" value="F:ATP hydrolysis activity"/>
    <property type="evidence" value="ECO:0007669"/>
    <property type="project" value="InterPro"/>
</dbReference>
<dbReference type="SMART" id="SM00930">
    <property type="entry name" value="NIL"/>
    <property type="match status" value="1"/>
</dbReference>
<keyword evidence="5" id="KW-1003">Cell membrane</keyword>
<keyword evidence="4" id="KW-0813">Transport</keyword>
<keyword evidence="8" id="KW-1278">Translocase</keyword>
<dbReference type="GO" id="GO:0005524">
    <property type="term" value="F:ATP binding"/>
    <property type="evidence" value="ECO:0007669"/>
    <property type="project" value="UniProtKB-KW"/>
</dbReference>
<reference evidence="12 13" key="1">
    <citation type="journal article" date="2014" name="World J. Microbiol. Biotechnol.">
        <title>Biodiversity and physiological characteristics of Antarctic and Arctic lichens-associated bacteria.</title>
        <authorList>
            <person name="Lee Y.M."/>
            <person name="Kim E.H."/>
            <person name="Lee H.K."/>
            <person name="Hong S.G."/>
        </authorList>
    </citation>
    <scope>NUCLEOTIDE SEQUENCE [LARGE SCALE GENOMIC DNA]</scope>
    <source>
        <strain evidence="12 13">PAMC 26569</strain>
    </source>
</reference>
<dbReference type="GO" id="GO:0006865">
    <property type="term" value="P:amino acid transport"/>
    <property type="evidence" value="ECO:0007669"/>
    <property type="project" value="UniProtKB-KW"/>
</dbReference>
<keyword evidence="6" id="KW-0547">Nucleotide-binding</keyword>
<dbReference type="InterPro" id="IPR045865">
    <property type="entry name" value="ACT-like_dom_sf"/>
</dbReference>
<dbReference type="SUPFAM" id="SSF52540">
    <property type="entry name" value="P-loop containing nucleoside triphosphate hydrolases"/>
    <property type="match status" value="1"/>
</dbReference>
<evidence type="ECO:0000256" key="9">
    <source>
        <dbReference type="ARBA" id="ARBA00022970"/>
    </source>
</evidence>
<dbReference type="PROSITE" id="PS50893">
    <property type="entry name" value="ABC_TRANSPORTER_2"/>
    <property type="match status" value="1"/>
</dbReference>
<dbReference type="RefSeq" id="WP_171833790.1">
    <property type="nucleotide sequence ID" value="NZ_CP053708.1"/>
</dbReference>
<dbReference type="GO" id="GO:0005886">
    <property type="term" value="C:plasma membrane"/>
    <property type="evidence" value="ECO:0007669"/>
    <property type="project" value="UniProtKB-ARBA"/>
</dbReference>
<keyword evidence="7 12" id="KW-0067">ATP-binding</keyword>
<accession>A0A6M8HUU2</accession>
<dbReference type="Gene3D" id="3.30.70.260">
    <property type="match status" value="1"/>
</dbReference>
<dbReference type="PANTHER" id="PTHR43166:SF30">
    <property type="entry name" value="METHIONINE IMPORT ATP-BINDING PROTEIN METN"/>
    <property type="match status" value="1"/>
</dbReference>
<evidence type="ECO:0000259" key="11">
    <source>
        <dbReference type="PROSITE" id="PS50893"/>
    </source>
</evidence>
<dbReference type="KEGG" id="lck:HN018_20550"/>
<evidence type="ECO:0000313" key="13">
    <source>
        <dbReference type="Proteomes" id="UP000500767"/>
    </source>
</evidence>
<evidence type="ECO:0000256" key="3">
    <source>
        <dbReference type="ARBA" id="ARBA00020019"/>
    </source>
</evidence>
<evidence type="ECO:0000256" key="4">
    <source>
        <dbReference type="ARBA" id="ARBA00022448"/>
    </source>
</evidence>
<dbReference type="InterPro" id="IPR003593">
    <property type="entry name" value="AAA+_ATPase"/>
</dbReference>
<dbReference type="InterPro" id="IPR018449">
    <property type="entry name" value="NIL_domain"/>
</dbReference>
<gene>
    <name evidence="12" type="ORF">HN018_20550</name>
</gene>
<keyword evidence="13" id="KW-1185">Reference proteome</keyword>
<comment type="similarity">
    <text evidence="2">Belongs to the ABC transporter superfamily.</text>
</comment>
<dbReference type="Gene3D" id="3.40.50.300">
    <property type="entry name" value="P-loop containing nucleotide triphosphate hydrolases"/>
    <property type="match status" value="1"/>
</dbReference>
<dbReference type="InterPro" id="IPR050086">
    <property type="entry name" value="MetN_ABC_transporter-like"/>
</dbReference>
<dbReference type="SUPFAM" id="SSF55021">
    <property type="entry name" value="ACT-like"/>
    <property type="match status" value="1"/>
</dbReference>
<dbReference type="Pfam" id="PF09383">
    <property type="entry name" value="NIL"/>
    <property type="match status" value="1"/>
</dbReference>
<dbReference type="PROSITE" id="PS00211">
    <property type="entry name" value="ABC_TRANSPORTER_1"/>
    <property type="match status" value="1"/>
</dbReference>
<dbReference type="AlphaFoldDB" id="A0A6M8HUU2"/>
<evidence type="ECO:0000256" key="8">
    <source>
        <dbReference type="ARBA" id="ARBA00022967"/>
    </source>
</evidence>
<evidence type="ECO:0000256" key="6">
    <source>
        <dbReference type="ARBA" id="ARBA00022741"/>
    </source>
</evidence>
<dbReference type="Pfam" id="PF00005">
    <property type="entry name" value="ABC_tran"/>
    <property type="match status" value="1"/>
</dbReference>
<dbReference type="InterPro" id="IPR027417">
    <property type="entry name" value="P-loop_NTPase"/>
</dbReference>
<sequence length="355" mass="37882">MDEAPALIRFERVTRRFGGHPAIADISFSVGHGEIVGVIGRSGAGKSTLLRCLAGLERPDEGRIVLDGQDLAQLGEPALRARRRRIGLVFQHFNLLSSRTAAQNIALPLKIAGWTRADRARRTTELLELVGLPDRAGHYPAQLSGGQKQRVGIARALAASPALLLCDEATSALDPETTHSILALLRDINARLGLTIMLITHEMSVVRAVADRVLVLEAGRLVEDVPAARLFAHVEAGSMNEATRSLLRDQRPSLPGFLVDRLTPEPAAGSHAVLELGVGGDAAHLPMIARLATETGIEATLLEGGVTHIGQEPIGALFLAVPSDRADEAEAALRRFGADTTETSLRRLGHVVLPD</sequence>
<organism evidence="12 13">
    <name type="scientific">Lichenicola cladoniae</name>
    <dbReference type="NCBI Taxonomy" id="1484109"/>
    <lineage>
        <taxon>Bacteria</taxon>
        <taxon>Pseudomonadati</taxon>
        <taxon>Pseudomonadota</taxon>
        <taxon>Alphaproteobacteria</taxon>
        <taxon>Acetobacterales</taxon>
        <taxon>Acetobacteraceae</taxon>
        <taxon>Lichenicola</taxon>
    </lineage>
</organism>